<accession>A0ABT9VUE0</accession>
<keyword evidence="12" id="KW-0670">Pyruvate</keyword>
<comment type="subcellular location">
    <subcellularLocation>
        <location evidence="1 12">Cytoplasm</location>
    </subcellularLocation>
</comment>
<dbReference type="GO" id="GO:0008760">
    <property type="term" value="F:UDP-N-acetylglucosamine 1-carboxyvinyltransferase activity"/>
    <property type="evidence" value="ECO:0007669"/>
    <property type="project" value="UniProtKB-EC"/>
</dbReference>
<dbReference type="InterPro" id="IPR005750">
    <property type="entry name" value="UDP_GlcNAc_COvinyl_MurA"/>
</dbReference>
<comment type="caution">
    <text evidence="14">The sequence shown here is derived from an EMBL/GenBank/DDBJ whole genome shotgun (WGS) entry which is preliminary data.</text>
</comment>
<feature type="modified residue" description="2-(S-cysteinyl)pyruvic acid O-phosphothioketal" evidence="12">
    <location>
        <position position="116"/>
    </location>
</feature>
<keyword evidence="6 12" id="KW-0133">Cell shape</keyword>
<evidence type="ECO:0000256" key="9">
    <source>
        <dbReference type="ARBA" id="ARBA00023316"/>
    </source>
</evidence>
<dbReference type="RefSeq" id="WP_307390479.1">
    <property type="nucleotide sequence ID" value="NZ_BAAADK010000018.1"/>
</dbReference>
<feature type="active site" description="Proton donor" evidence="12">
    <location>
        <position position="116"/>
    </location>
</feature>
<keyword evidence="15" id="KW-1185">Reference proteome</keyword>
<evidence type="ECO:0000256" key="6">
    <source>
        <dbReference type="ARBA" id="ARBA00022960"/>
    </source>
</evidence>
<dbReference type="EMBL" id="JAUSTY010000002">
    <property type="protein sequence ID" value="MDQ0164608.1"/>
    <property type="molecule type" value="Genomic_DNA"/>
</dbReference>
<organism evidence="14 15">
    <name type="scientific">Caldalkalibacillus horti</name>
    <dbReference type="NCBI Taxonomy" id="77523"/>
    <lineage>
        <taxon>Bacteria</taxon>
        <taxon>Bacillati</taxon>
        <taxon>Bacillota</taxon>
        <taxon>Bacilli</taxon>
        <taxon>Bacillales</taxon>
        <taxon>Bacillaceae</taxon>
        <taxon>Caldalkalibacillus</taxon>
    </lineage>
</organism>
<keyword evidence="4 12" id="KW-0132">Cell division</keyword>
<keyword evidence="8 12" id="KW-0131">Cell cycle</keyword>
<feature type="binding site" evidence="12">
    <location>
        <begin position="22"/>
        <end position="23"/>
    </location>
    <ligand>
        <name>phosphoenolpyruvate</name>
        <dbReference type="ChEBI" id="CHEBI:58702"/>
    </ligand>
</feature>
<dbReference type="InterPro" id="IPR036968">
    <property type="entry name" value="Enolpyruvate_Tfrase_sf"/>
</dbReference>
<evidence type="ECO:0000256" key="1">
    <source>
        <dbReference type="ARBA" id="ARBA00004496"/>
    </source>
</evidence>
<dbReference type="EC" id="2.5.1.7" evidence="12"/>
<dbReference type="HAMAP" id="MF_00111">
    <property type="entry name" value="MurA"/>
    <property type="match status" value="1"/>
</dbReference>
<evidence type="ECO:0000256" key="10">
    <source>
        <dbReference type="ARBA" id="ARBA00038367"/>
    </source>
</evidence>
<dbReference type="Pfam" id="PF00275">
    <property type="entry name" value="EPSP_synthase"/>
    <property type="match status" value="1"/>
</dbReference>
<dbReference type="InterPro" id="IPR001986">
    <property type="entry name" value="Enolpyruvate_Tfrase_dom"/>
</dbReference>
<sequence length="419" mass="45206">MASFIINGGYPLAGEVSISGAKNAALPILAASLMASGEQHIYDVPHLLDIQVMLEILNSIGVKTEHQNHHVSLDTTSLSSTTIPEHLMGKMRSSIFLIGPLLAKFGQVTLSRPGGCAIGERPIDLHLSGLRALGASISEDSGFIYCEAKQLQGGRIHLRYPSVGATENIMMAASLAKGTTRIINAAREPEISDLQRYLNQMGARISGAGTDTIYIEGVPKLSPTAYKVIPDRIITGTLLLAAAITRGEIALANVIPEHNEALLANMEACGIEIRTYRDIMTLKVNKPLKALDFIETDPYPGFPTDLQSLMMAFTATVEGTTVIKEKVFEGRFKHVDELNRMGSRITIDLNRAFVRGVPKLSGARVEAPDLRAGAALVLAGLYATDTTIVSGVHHIDRGYEHLEGMLQGIGARIKRIHDE</sequence>
<evidence type="ECO:0000256" key="5">
    <source>
        <dbReference type="ARBA" id="ARBA00022679"/>
    </source>
</evidence>
<feature type="binding site" evidence="12">
    <location>
        <position position="305"/>
    </location>
    <ligand>
        <name>UDP-N-acetyl-alpha-D-glucosamine</name>
        <dbReference type="ChEBI" id="CHEBI:57705"/>
    </ligand>
</feature>
<comment type="function">
    <text evidence="12">Cell wall formation. Adds enolpyruvyl to UDP-N-acetylglucosamine.</text>
</comment>
<evidence type="ECO:0000256" key="2">
    <source>
        <dbReference type="ARBA" id="ARBA00004752"/>
    </source>
</evidence>
<dbReference type="Proteomes" id="UP001235840">
    <property type="component" value="Unassembled WGS sequence"/>
</dbReference>
<comment type="catalytic activity">
    <reaction evidence="11 12">
        <text>phosphoenolpyruvate + UDP-N-acetyl-alpha-D-glucosamine = UDP-N-acetyl-3-O-(1-carboxyvinyl)-alpha-D-glucosamine + phosphate</text>
        <dbReference type="Rhea" id="RHEA:18681"/>
        <dbReference type="ChEBI" id="CHEBI:43474"/>
        <dbReference type="ChEBI" id="CHEBI:57705"/>
        <dbReference type="ChEBI" id="CHEBI:58702"/>
        <dbReference type="ChEBI" id="CHEBI:68483"/>
        <dbReference type="EC" id="2.5.1.7"/>
    </reaction>
</comment>
<comment type="caution">
    <text evidence="12">Lacks conserved residue(s) required for the propagation of feature annotation.</text>
</comment>
<feature type="binding site" evidence="12">
    <location>
        <position position="327"/>
    </location>
    <ligand>
        <name>UDP-N-acetyl-alpha-D-glucosamine</name>
        <dbReference type="ChEBI" id="CHEBI:57705"/>
    </ligand>
</feature>
<comment type="pathway">
    <text evidence="2 12">Cell wall biogenesis; peptidoglycan biosynthesis.</text>
</comment>
<keyword evidence="5 12" id="KW-0808">Transferase</keyword>
<dbReference type="InterPro" id="IPR013792">
    <property type="entry name" value="RNA3'P_cycl/enolpyr_Trfase_a/b"/>
</dbReference>
<keyword evidence="3 12" id="KW-0963">Cytoplasm</keyword>
<gene>
    <name evidence="12" type="primary">murA</name>
    <name evidence="14" type="ORF">J2S11_000508</name>
</gene>
<evidence type="ECO:0000256" key="11">
    <source>
        <dbReference type="ARBA" id="ARBA00047527"/>
    </source>
</evidence>
<feature type="binding site" evidence="12">
    <location>
        <begin position="121"/>
        <end position="125"/>
    </location>
    <ligand>
        <name>UDP-N-acetyl-alpha-D-glucosamine</name>
        <dbReference type="ChEBI" id="CHEBI:57705"/>
    </ligand>
</feature>
<proteinExistence type="inferred from homology"/>
<evidence type="ECO:0000256" key="8">
    <source>
        <dbReference type="ARBA" id="ARBA00023306"/>
    </source>
</evidence>
<evidence type="ECO:0000313" key="14">
    <source>
        <dbReference type="EMBL" id="MDQ0164608.1"/>
    </source>
</evidence>
<protein>
    <recommendedName>
        <fullName evidence="12">UDP-N-acetylglucosamine 1-carboxyvinyltransferase</fullName>
        <ecNumber evidence="12">2.5.1.7</ecNumber>
    </recommendedName>
    <alternativeName>
        <fullName evidence="12">Enoylpyruvate transferase</fullName>
    </alternativeName>
    <alternativeName>
        <fullName evidence="12">UDP-N-acetylglucosamine enolpyruvyl transferase</fullName>
        <shortName evidence="12">EPT</shortName>
    </alternativeName>
</protein>
<evidence type="ECO:0000256" key="12">
    <source>
        <dbReference type="HAMAP-Rule" id="MF_00111"/>
    </source>
</evidence>
<dbReference type="PANTHER" id="PTHR43783:SF1">
    <property type="entry name" value="UDP-N-ACETYLGLUCOSAMINE 1-CARBOXYVINYLTRANSFERASE"/>
    <property type="match status" value="1"/>
</dbReference>
<dbReference type="CDD" id="cd01555">
    <property type="entry name" value="UdpNAET"/>
    <property type="match status" value="1"/>
</dbReference>
<comment type="similarity">
    <text evidence="10 12">Belongs to the EPSP synthase family. MurA subfamily.</text>
</comment>
<keyword evidence="9 12" id="KW-0961">Cell wall biogenesis/degradation</keyword>
<evidence type="ECO:0000256" key="7">
    <source>
        <dbReference type="ARBA" id="ARBA00022984"/>
    </source>
</evidence>
<dbReference type="Gene3D" id="3.65.10.10">
    <property type="entry name" value="Enolpyruvate transferase domain"/>
    <property type="match status" value="2"/>
</dbReference>
<evidence type="ECO:0000313" key="15">
    <source>
        <dbReference type="Proteomes" id="UP001235840"/>
    </source>
</evidence>
<reference evidence="14 15" key="1">
    <citation type="submission" date="2023-07" db="EMBL/GenBank/DDBJ databases">
        <title>Genomic Encyclopedia of Type Strains, Phase IV (KMG-IV): sequencing the most valuable type-strain genomes for metagenomic binning, comparative biology and taxonomic classification.</title>
        <authorList>
            <person name="Goeker M."/>
        </authorList>
    </citation>
    <scope>NUCLEOTIDE SEQUENCE [LARGE SCALE GENOMIC DNA]</scope>
    <source>
        <strain evidence="14 15">DSM 12751</strain>
    </source>
</reference>
<evidence type="ECO:0000259" key="13">
    <source>
        <dbReference type="Pfam" id="PF00275"/>
    </source>
</evidence>
<keyword evidence="7 12" id="KW-0573">Peptidoglycan synthesis</keyword>
<dbReference type="NCBIfam" id="NF006873">
    <property type="entry name" value="PRK09369.1"/>
    <property type="match status" value="1"/>
</dbReference>
<feature type="domain" description="Enolpyruvate transferase" evidence="13">
    <location>
        <begin position="7"/>
        <end position="404"/>
    </location>
</feature>
<dbReference type="InterPro" id="IPR050068">
    <property type="entry name" value="MurA_subfamily"/>
</dbReference>
<name>A0ABT9VUE0_9BACI</name>
<dbReference type="NCBIfam" id="TIGR01072">
    <property type="entry name" value="murA"/>
    <property type="match status" value="1"/>
</dbReference>
<evidence type="ECO:0000256" key="4">
    <source>
        <dbReference type="ARBA" id="ARBA00022618"/>
    </source>
</evidence>
<dbReference type="SUPFAM" id="SSF55205">
    <property type="entry name" value="EPT/RTPC-like"/>
    <property type="match status" value="1"/>
</dbReference>
<evidence type="ECO:0000256" key="3">
    <source>
        <dbReference type="ARBA" id="ARBA00022490"/>
    </source>
</evidence>
<feature type="binding site" evidence="12">
    <location>
        <position position="92"/>
    </location>
    <ligand>
        <name>UDP-N-acetyl-alpha-D-glucosamine</name>
        <dbReference type="ChEBI" id="CHEBI:57705"/>
    </ligand>
</feature>
<dbReference type="PANTHER" id="PTHR43783">
    <property type="entry name" value="UDP-N-ACETYLGLUCOSAMINE 1-CARBOXYVINYLTRANSFERASE"/>
    <property type="match status" value="1"/>
</dbReference>